<name>A0ABX6T5Q7_9SPHN</name>
<evidence type="ECO:0000259" key="3">
    <source>
        <dbReference type="Pfam" id="PF13676"/>
    </source>
</evidence>
<keyword evidence="1" id="KW-0677">Repeat</keyword>
<dbReference type="Gene3D" id="3.40.50.10070">
    <property type="entry name" value="TolB, N-terminal domain"/>
    <property type="match status" value="1"/>
</dbReference>
<proteinExistence type="predicted"/>
<feature type="domain" description="TIR" evidence="3">
    <location>
        <begin position="8"/>
        <end position="117"/>
    </location>
</feature>
<reference evidence="4 5" key="1">
    <citation type="submission" date="2020-08" db="EMBL/GenBank/DDBJ databases">
        <title>Genome sequence of Sphingomonas sediminicola KACC 15039T.</title>
        <authorList>
            <person name="Hyun D.-W."/>
            <person name="Bae J.-W."/>
        </authorList>
    </citation>
    <scope>NUCLEOTIDE SEQUENCE [LARGE SCALE GENOMIC DNA]</scope>
    <source>
        <strain evidence="4 5">KACC 15039</strain>
    </source>
</reference>
<dbReference type="InterPro" id="IPR000157">
    <property type="entry name" value="TIR_dom"/>
</dbReference>
<dbReference type="SUPFAM" id="SSF48452">
    <property type="entry name" value="TPR-like"/>
    <property type="match status" value="1"/>
</dbReference>
<dbReference type="InterPro" id="IPR011990">
    <property type="entry name" value="TPR-like_helical_dom_sf"/>
</dbReference>
<dbReference type="InterPro" id="IPR051685">
    <property type="entry name" value="Ycf3/AcsC/BcsC/TPR_MFPF"/>
</dbReference>
<dbReference type="SMART" id="SM00028">
    <property type="entry name" value="TPR"/>
    <property type="match status" value="2"/>
</dbReference>
<dbReference type="Pfam" id="PF13676">
    <property type="entry name" value="TIR_2"/>
    <property type="match status" value="1"/>
</dbReference>
<dbReference type="Gene3D" id="1.25.40.10">
    <property type="entry name" value="Tetratricopeptide repeat domain"/>
    <property type="match status" value="1"/>
</dbReference>
<evidence type="ECO:0000313" key="5">
    <source>
        <dbReference type="Proteomes" id="UP000516105"/>
    </source>
</evidence>
<dbReference type="InterPro" id="IPR035897">
    <property type="entry name" value="Toll_tir_struct_dom_sf"/>
</dbReference>
<evidence type="ECO:0000313" key="4">
    <source>
        <dbReference type="EMBL" id="QNP44761.1"/>
    </source>
</evidence>
<dbReference type="EMBL" id="CP060782">
    <property type="protein sequence ID" value="QNP44761.1"/>
    <property type="molecule type" value="Genomic_DNA"/>
</dbReference>
<evidence type="ECO:0000256" key="1">
    <source>
        <dbReference type="ARBA" id="ARBA00022737"/>
    </source>
</evidence>
<dbReference type="Proteomes" id="UP000516105">
    <property type="component" value="Chromosome"/>
</dbReference>
<dbReference type="PANTHER" id="PTHR44943">
    <property type="entry name" value="CELLULOSE SYNTHASE OPERON PROTEIN C"/>
    <property type="match status" value="1"/>
</dbReference>
<dbReference type="InterPro" id="IPR019734">
    <property type="entry name" value="TPR_rpt"/>
</dbReference>
<keyword evidence="5" id="KW-1185">Reference proteome</keyword>
<evidence type="ECO:0000256" key="2">
    <source>
        <dbReference type="ARBA" id="ARBA00022803"/>
    </source>
</evidence>
<dbReference type="RefSeq" id="WP_187707719.1">
    <property type="nucleotide sequence ID" value="NZ_CP060782.1"/>
</dbReference>
<dbReference type="SUPFAM" id="SSF52200">
    <property type="entry name" value="Toll/Interleukin receptor TIR domain"/>
    <property type="match status" value="1"/>
</dbReference>
<organism evidence="4 5">
    <name type="scientific">Sphingomonas sediminicola</name>
    <dbReference type="NCBI Taxonomy" id="386874"/>
    <lineage>
        <taxon>Bacteria</taxon>
        <taxon>Pseudomonadati</taxon>
        <taxon>Pseudomonadota</taxon>
        <taxon>Alphaproteobacteria</taxon>
        <taxon>Sphingomonadales</taxon>
        <taxon>Sphingomonadaceae</taxon>
        <taxon>Sphingomonas</taxon>
    </lineage>
</organism>
<protein>
    <submittedName>
        <fullName evidence="4">TIR domain-containing protein</fullName>
    </submittedName>
</protein>
<gene>
    <name evidence="4" type="ORF">H9L14_08200</name>
</gene>
<keyword evidence="2" id="KW-0802">TPR repeat</keyword>
<dbReference type="Gene3D" id="3.40.50.10140">
    <property type="entry name" value="Toll/interleukin-1 receptor homology (TIR) domain"/>
    <property type="match status" value="1"/>
</dbReference>
<dbReference type="PANTHER" id="PTHR44943:SF8">
    <property type="entry name" value="TPR REPEAT-CONTAINING PROTEIN MJ0263"/>
    <property type="match status" value="1"/>
</dbReference>
<sequence>MPGSDADIFVSYKAEDRARLAPLVKSLESEGLSVWWDADIGGGSSWRQEIQEQLEAAKCVIVAWSRRSVGPEGEFVRDEAERARRRGTYLPVCIDDVAPPLGFGEVQAIKIKGWKGDPADRRYQAVLAATRGIIAGERPRGPASTHRPVVGRRALVVGGAAATLALASGTWFVFGRRSAGESNSIAVLPFANLSGDPDQAYFSDGIAEELRSALSRIPGLKVIARTSSELVRDVDARAAASTLGVGDIVTGSVRRSSEMIRITAQLVDGGDGSERWSQVYDRPIGDTLRIQTEIANQVAQALSLTLAEDGVGELSVGGSANQKAHDLFLQAEAVLQSSPNVGTFRRAITLYDAAIQNDPNYAKAYARKAVVLTELTGSESNFADWDKGFADAEAFARRAIQLAPNLTNGHSALAFVRWYRLDFRGALAEFRRANSLPGADGESLANYVFFLGALGFSAEARDLADRFIALDPLNPRAHGTKARMLFYAHRYNDALKAAQIALKLVPDREPTISVMGDSLLLLGRLDEAEAAYSRLPPDDLYGLASRAIAAERGGDHAASTMLLEKARRLYGLSAIYQIAEVHAQRGEMSEAFAALDEALRVRDPGLTGLRKDPFMDPIRNDPRYASLIAKLNFP</sequence>
<accession>A0ABX6T5Q7</accession>